<gene>
    <name evidence="2" type="ORF">NIES2135_60280</name>
</gene>
<proteinExistence type="predicted"/>
<reference evidence="2 3" key="1">
    <citation type="submission" date="2017-06" db="EMBL/GenBank/DDBJ databases">
        <title>Genome sequencing of cyanobaciteial culture collection at National Institute for Environmental Studies (NIES).</title>
        <authorList>
            <person name="Hirose Y."/>
            <person name="Shimura Y."/>
            <person name="Fujisawa T."/>
            <person name="Nakamura Y."/>
            <person name="Kawachi M."/>
        </authorList>
    </citation>
    <scope>NUCLEOTIDE SEQUENCE [LARGE SCALE GENOMIC DNA]</scope>
    <source>
        <strain evidence="2 3">NIES-2135</strain>
        <plasmid evidence="3">Plasmid Plasmid1 dna</plasmid>
    </source>
</reference>
<geneLocation type="plasmid" evidence="2">
    <name>plasmid1</name>
</geneLocation>
<dbReference type="Gene3D" id="1.25.40.10">
    <property type="entry name" value="Tetratricopeptide repeat domain"/>
    <property type="match status" value="1"/>
</dbReference>
<feature type="region of interest" description="Disordered" evidence="1">
    <location>
        <begin position="544"/>
        <end position="571"/>
    </location>
</feature>
<dbReference type="InterPro" id="IPR011990">
    <property type="entry name" value="TPR-like_helical_dom_sf"/>
</dbReference>
<keyword evidence="3" id="KW-1185">Reference proteome</keyword>
<keyword evidence="2" id="KW-0614">Plasmid</keyword>
<dbReference type="EMBL" id="AP018204">
    <property type="protein sequence ID" value="BAY59151.1"/>
    <property type="molecule type" value="Genomic_DNA"/>
</dbReference>
<accession>A0A1Z4JQW0</accession>
<dbReference type="AlphaFoldDB" id="A0A1Z4JQW0"/>
<dbReference type="Proteomes" id="UP000217895">
    <property type="component" value="Plasmid Plasmid1 dna"/>
</dbReference>
<dbReference type="SUPFAM" id="SSF48452">
    <property type="entry name" value="TPR-like"/>
    <property type="match status" value="1"/>
</dbReference>
<evidence type="ECO:0008006" key="4">
    <source>
        <dbReference type="Google" id="ProtNLM"/>
    </source>
</evidence>
<name>A0A1Z4JQW0_LEPBY</name>
<evidence type="ECO:0000313" key="3">
    <source>
        <dbReference type="Proteomes" id="UP000217895"/>
    </source>
</evidence>
<protein>
    <recommendedName>
        <fullName evidence="4">Tetratricopeptide repeat protein</fullName>
    </recommendedName>
</protein>
<organism evidence="2 3">
    <name type="scientific">Leptolyngbya boryana NIES-2135</name>
    <dbReference type="NCBI Taxonomy" id="1973484"/>
    <lineage>
        <taxon>Bacteria</taxon>
        <taxon>Bacillati</taxon>
        <taxon>Cyanobacteriota</taxon>
        <taxon>Cyanophyceae</taxon>
        <taxon>Leptolyngbyales</taxon>
        <taxon>Leptolyngbyaceae</taxon>
        <taxon>Leptolyngbya group</taxon>
        <taxon>Leptolyngbya</taxon>
    </lineage>
</organism>
<evidence type="ECO:0000313" key="2">
    <source>
        <dbReference type="EMBL" id="BAY59151.1"/>
    </source>
</evidence>
<evidence type="ECO:0000256" key="1">
    <source>
        <dbReference type="SAM" id="MobiDB-lite"/>
    </source>
</evidence>
<sequence length="687" mass="77116">MFQRFTIGLLTFSLAQSISVPTIAQTRPAPACKSSIAVARFSSPYSTHSVRGISLQQAEQRAEIAIEFLRANRPDRANQINENLRSRLELSASEIAVLRTIQNLEAGKIQAAIALFPELKKPEAYRRLLALQLKKIPLQAKSTWILQAVDYFPEPDEDEMKYQQQWNLPTLKAEWMLLLSEDYRTQGNVTEAVKILDQARMLLNWNNNAEALQFVEAYRKAEQPEKARSIMTSIVAQLLRDVEPQTVRPRAIQNLIKAGHELALMKQSSEALLLLNQAETLIKSIDRSNVKPLQQSLVLAYAAADQTAQSLQIAQSLDSRDARESYISLAKQAAELGDSRSAQQFLQFIRDQWTASRASLDVVKIFVDAELLSVAYNIASLIADPQMRLEAMATIVKRADQAKPSALSTQIIAEMQQVKTGEFSGFQRLDAIRALIQVGERTQARSLLAELIRQPDLAWLNLQIAEQYAAIGEFDQATRLIDQQRARRVQSKLSPLPVSIVAPPLDLLNEPPFTPLGVFFSNVLLDVNLPQRVPDTRLLQRRVTPIPSVQSKQSKKPRTVQSPTLPPTLRLSPEENRALDEARYIRAYAQARNFTKASNLLAQIPDHLCLFKAELFDNIAIAALEAGQLEIAIDSFQQAKRLSQRANRVRSESVGRLIAIAKLYSERNRTTETIRLLEATLALLSNR</sequence>